<dbReference type="InterPro" id="IPR007110">
    <property type="entry name" value="Ig-like_dom"/>
</dbReference>
<dbReference type="GO" id="GO:0005886">
    <property type="term" value="C:plasma membrane"/>
    <property type="evidence" value="ECO:0007669"/>
    <property type="project" value="TreeGrafter"/>
</dbReference>
<evidence type="ECO:0000256" key="2">
    <source>
        <dbReference type="ARBA" id="ARBA00023136"/>
    </source>
</evidence>
<evidence type="ECO:0000256" key="1">
    <source>
        <dbReference type="ARBA" id="ARBA00004479"/>
    </source>
</evidence>
<dbReference type="SUPFAM" id="SSF48726">
    <property type="entry name" value="Immunoglobulin"/>
    <property type="match status" value="2"/>
</dbReference>
<organism evidence="7 8">
    <name type="scientific">Polyplax serrata</name>
    <name type="common">Common mouse louse</name>
    <dbReference type="NCBI Taxonomy" id="468196"/>
    <lineage>
        <taxon>Eukaryota</taxon>
        <taxon>Metazoa</taxon>
        <taxon>Ecdysozoa</taxon>
        <taxon>Arthropoda</taxon>
        <taxon>Hexapoda</taxon>
        <taxon>Insecta</taxon>
        <taxon>Pterygota</taxon>
        <taxon>Neoptera</taxon>
        <taxon>Paraneoptera</taxon>
        <taxon>Psocodea</taxon>
        <taxon>Troctomorpha</taxon>
        <taxon>Phthiraptera</taxon>
        <taxon>Anoplura</taxon>
        <taxon>Polyplacidae</taxon>
        <taxon>Polyplax</taxon>
    </lineage>
</organism>
<evidence type="ECO:0000256" key="3">
    <source>
        <dbReference type="ARBA" id="ARBA00023157"/>
    </source>
</evidence>
<dbReference type="Pfam" id="PF13927">
    <property type="entry name" value="Ig_3"/>
    <property type="match status" value="1"/>
</dbReference>
<keyword evidence="2" id="KW-0472">Membrane</keyword>
<evidence type="ECO:0000313" key="8">
    <source>
        <dbReference type="Proteomes" id="UP001372834"/>
    </source>
</evidence>
<dbReference type="Proteomes" id="UP001372834">
    <property type="component" value="Unassembled WGS sequence"/>
</dbReference>
<dbReference type="InterPro" id="IPR036179">
    <property type="entry name" value="Ig-like_dom_sf"/>
</dbReference>
<sequence length="255" mass="28003">MYRVIAQSVQFYTLALSIFLSFFADSPSFAISREPGFGIPIREGIPVSLKCDVDSNPPSSPVWQKDDLPPPVAQSGDGYLNFSAIKREHSGWYKCTSHHLLGDFSSIGYFLNVRYDPVTEVTQNPGPETQGTQGKHIEVALGGAVQLQCPENTAGCWSRVGTGERLEAVGPGPGLALEDVLYQDAGEYRCLARRKGTHDKWRSEINVDLTVKGDVKVDEKFFKLKFDPLSSGSFSQEGVYVRSFPCEADVTSAQN</sequence>
<feature type="domain" description="Ig-like" evidence="6">
    <location>
        <begin position="27"/>
        <end position="99"/>
    </location>
</feature>
<dbReference type="Gene3D" id="2.60.40.10">
    <property type="entry name" value="Immunoglobulins"/>
    <property type="match status" value="1"/>
</dbReference>
<dbReference type="PANTHER" id="PTHR11640:SF155">
    <property type="entry name" value="IG-LIKE DOMAIN-CONTAINING PROTEIN"/>
    <property type="match status" value="1"/>
</dbReference>
<comment type="subcellular location">
    <subcellularLocation>
        <location evidence="1">Membrane</location>
        <topology evidence="1">Single-pass type I membrane protein</topology>
    </subcellularLocation>
</comment>
<accession>A0AAN8PG77</accession>
<dbReference type="EMBL" id="JAWJWE010000038">
    <property type="protein sequence ID" value="KAK6622778.1"/>
    <property type="molecule type" value="Genomic_DNA"/>
</dbReference>
<evidence type="ECO:0000256" key="5">
    <source>
        <dbReference type="ARBA" id="ARBA00023319"/>
    </source>
</evidence>
<dbReference type="InterPro" id="IPR013783">
    <property type="entry name" value="Ig-like_fold"/>
</dbReference>
<dbReference type="PANTHER" id="PTHR11640">
    <property type="entry name" value="NEPHRIN"/>
    <property type="match status" value="1"/>
</dbReference>
<dbReference type="SMART" id="SM00408">
    <property type="entry name" value="IGc2"/>
    <property type="match status" value="2"/>
</dbReference>
<dbReference type="GO" id="GO:0005911">
    <property type="term" value="C:cell-cell junction"/>
    <property type="evidence" value="ECO:0007669"/>
    <property type="project" value="TreeGrafter"/>
</dbReference>
<dbReference type="InterPro" id="IPR003598">
    <property type="entry name" value="Ig_sub2"/>
</dbReference>
<dbReference type="AlphaFoldDB" id="A0AAN8PG77"/>
<dbReference type="GO" id="GO:0098609">
    <property type="term" value="P:cell-cell adhesion"/>
    <property type="evidence" value="ECO:0007669"/>
    <property type="project" value="TreeGrafter"/>
</dbReference>
<evidence type="ECO:0000313" key="7">
    <source>
        <dbReference type="EMBL" id="KAK6622778.1"/>
    </source>
</evidence>
<keyword evidence="5" id="KW-0393">Immunoglobulin domain</keyword>
<evidence type="ECO:0000259" key="6">
    <source>
        <dbReference type="PROSITE" id="PS50835"/>
    </source>
</evidence>
<evidence type="ECO:0000256" key="4">
    <source>
        <dbReference type="ARBA" id="ARBA00023180"/>
    </source>
</evidence>
<proteinExistence type="predicted"/>
<gene>
    <name evidence="7" type="ORF">RUM43_008621</name>
</gene>
<protein>
    <recommendedName>
        <fullName evidence="6">Ig-like domain-containing protein</fullName>
    </recommendedName>
</protein>
<dbReference type="PROSITE" id="PS50835">
    <property type="entry name" value="IG_LIKE"/>
    <property type="match status" value="1"/>
</dbReference>
<name>A0AAN8PG77_POLSC</name>
<dbReference type="SMART" id="SM00409">
    <property type="entry name" value="IG"/>
    <property type="match status" value="2"/>
</dbReference>
<keyword evidence="4" id="KW-0325">Glycoprotein</keyword>
<keyword evidence="3" id="KW-1015">Disulfide bond</keyword>
<dbReference type="GO" id="GO:0050839">
    <property type="term" value="F:cell adhesion molecule binding"/>
    <property type="evidence" value="ECO:0007669"/>
    <property type="project" value="TreeGrafter"/>
</dbReference>
<dbReference type="InterPro" id="IPR051275">
    <property type="entry name" value="Cell_adhesion_signaling"/>
</dbReference>
<comment type="caution">
    <text evidence="7">The sequence shown here is derived from an EMBL/GenBank/DDBJ whole genome shotgun (WGS) entry which is preliminary data.</text>
</comment>
<dbReference type="InterPro" id="IPR003599">
    <property type="entry name" value="Ig_sub"/>
</dbReference>
<reference evidence="7 8" key="1">
    <citation type="submission" date="2023-10" db="EMBL/GenBank/DDBJ databases">
        <title>Genomes of two closely related lineages of the louse Polyplax serrata with different host specificities.</title>
        <authorList>
            <person name="Martinu J."/>
            <person name="Tarabai H."/>
            <person name="Stefka J."/>
            <person name="Hypsa V."/>
        </authorList>
    </citation>
    <scope>NUCLEOTIDE SEQUENCE [LARGE SCALE GENOMIC DNA]</scope>
    <source>
        <strain evidence="7">HR10_N</strain>
    </source>
</reference>